<dbReference type="InterPro" id="IPR032460">
    <property type="entry name" value="Symplekin/Pta1_N"/>
</dbReference>
<feature type="compositionally biased region" description="Gly residues" evidence="5">
    <location>
        <begin position="379"/>
        <end position="389"/>
    </location>
</feature>
<dbReference type="eggNOG" id="KOG1895">
    <property type="taxonomic scope" value="Eukaryota"/>
</dbReference>
<dbReference type="KEGG" id="mpp:MICPUCDRAFT_41992"/>
<dbReference type="GO" id="GO:0005847">
    <property type="term" value="C:mRNA cleavage and polyadenylation specificity factor complex"/>
    <property type="evidence" value="ECO:0007669"/>
    <property type="project" value="TreeGrafter"/>
</dbReference>
<dbReference type="STRING" id="564608.C1N237"/>
<keyword evidence="3" id="KW-0539">Nucleus</keyword>
<keyword evidence="2" id="KW-0507">mRNA processing</keyword>
<dbReference type="InterPro" id="IPR021850">
    <property type="entry name" value="Symplekin/Pta1"/>
</dbReference>
<evidence type="ECO:0000313" key="8">
    <source>
        <dbReference type="EMBL" id="EEH53733.1"/>
    </source>
</evidence>
<proteinExistence type="predicted"/>
<sequence>MPPRRPKTTRRPAGASSRGRAPATEPSWAHSQAIELLNDAKLATDASAKTSALKALTELVLRKDPNGLLAEFLTPLLELQVDPTPAARKYVASLCEEVVVSHPDHIVPCVGAVRALLKDETPVVVKTAAKSGQVIFREALIQAATLGEGPAVPKHVTETWAAARAIKDDVRALVLSDRANDGVRMQAVKFLEKVVLLFHGVDWGASIVAHDHATLSMDELQTEADDLIGVLLECLKPDACAKQSGTVTLVMIGAAANVTTKLPMYAAFVLPALLELAASYAGQTEDAATAASASASKELRGTLLNALKSGAREMEPFRTEIETALTELGAGDAVDAWRRQTERADAKRKEREAAAAARGGGDRDADDRAKRRRTEDGGGDGPHSGGAGDGSYYDARPTDPGLVAQVLSTIASLAYSDRAMLDTFVRQLGPAVLADVVMAQTMENLHLVGGRTMIDVQAGMGRGVEGIIERAAALHAAGVREGAAPGAGGTGRAADPHGAVSNMGAAGVQCALAARLATSSVAASLASEAAAAAAREEDDDEEEEEEEDAGGAFAVGGRLPEGCGGLLVAPPGGSAHRPPAAAGFIDYLVSSLPDPAAVNAGARLLAAMFVNETMDDMERGDGGGRLAGASKKGINAKTMMGGYARTLMTIAVGLVASDSAARAEHLPKLLVDAPHVPPAATRLLRAMCQLPLPPLPASTANASSKTSSDEGGGGGVASVVDALGFEVADKERVVKWGGRKIPRNAETVTLALSALQTIIDRRPTCRASCLEIALECATHADETIRGKAIRVVSGGLHQLPHLAAGIEAYAAHHLGEAAREGAKELDKARALAAKAAASIAADVKKKKDAEDARLRKAAALKAEAEGRSVEDVEKALKEAKQGKEGKDSEEEAAANAMRAAEEAEARTLRAASAAAIAATSRHLLLFCALCHKKPSLLRPLFQAYADLPPELRPAVVSNASFDGLVRVVGPTSEALVEIIRSPPKGSESLALRAVEVLADVVDAMNRVDEAPALEGGAVPPPPPPKAAPVALVQAAEALSEACGGDIKYVMPLTSSLKKDVVAKSLLPRVVGVDVDAFREVLDRLTATTPAKPLTATEILIALHDVDPVRHGVPLKKIIDACGECFNRPDVFTPEVVAAALQKMVEATPLPLLFMRSVIQAEQAAPSLREFTLGLLRTLTRRQVWKMDGKIWEGFCRCAKRATPRSFPVMIDLPPKALEELLNKARSISTLVPIPYTASAPVVNAVP</sequence>
<feature type="compositionally biased region" description="Acidic residues" evidence="5">
    <location>
        <begin position="536"/>
        <end position="549"/>
    </location>
</feature>
<evidence type="ECO:0000259" key="6">
    <source>
        <dbReference type="Pfam" id="PF11935"/>
    </source>
</evidence>
<gene>
    <name evidence="8" type="ORF">MICPUCDRAFT_41992</name>
</gene>
<feature type="region of interest" description="Disordered" evidence="5">
    <location>
        <begin position="341"/>
        <end position="395"/>
    </location>
</feature>
<dbReference type="GO" id="GO:0006397">
    <property type="term" value="P:mRNA processing"/>
    <property type="evidence" value="ECO:0007669"/>
    <property type="project" value="UniProtKB-KW"/>
</dbReference>
<dbReference type="PANTHER" id="PTHR15245">
    <property type="entry name" value="SYMPLEKIN-RELATED"/>
    <property type="match status" value="1"/>
</dbReference>
<feature type="compositionally biased region" description="Basic and acidic residues" evidence="5">
    <location>
        <begin position="360"/>
        <end position="376"/>
    </location>
</feature>
<feature type="domain" description="Symplekin C-terminal" evidence="7">
    <location>
        <begin position="1045"/>
        <end position="1223"/>
    </location>
</feature>
<reference evidence="8 9" key="1">
    <citation type="journal article" date="2009" name="Science">
        <title>Green evolution and dynamic adaptations revealed by genomes of the marine picoeukaryotes Micromonas.</title>
        <authorList>
            <person name="Worden A.Z."/>
            <person name="Lee J.H."/>
            <person name="Mock T."/>
            <person name="Rouze P."/>
            <person name="Simmons M.P."/>
            <person name="Aerts A.L."/>
            <person name="Allen A.E."/>
            <person name="Cuvelier M.L."/>
            <person name="Derelle E."/>
            <person name="Everett M.V."/>
            <person name="Foulon E."/>
            <person name="Grimwood J."/>
            <person name="Gundlach H."/>
            <person name="Henrissat B."/>
            <person name="Napoli C."/>
            <person name="McDonald S.M."/>
            <person name="Parker M.S."/>
            <person name="Rombauts S."/>
            <person name="Salamov A."/>
            <person name="Von Dassow P."/>
            <person name="Badger J.H."/>
            <person name="Coutinho P.M."/>
            <person name="Demir E."/>
            <person name="Dubchak I."/>
            <person name="Gentemann C."/>
            <person name="Eikrem W."/>
            <person name="Gready J.E."/>
            <person name="John U."/>
            <person name="Lanier W."/>
            <person name="Lindquist E.A."/>
            <person name="Lucas S."/>
            <person name="Mayer K.F."/>
            <person name="Moreau H."/>
            <person name="Not F."/>
            <person name="Otillar R."/>
            <person name="Panaud O."/>
            <person name="Pangilinan J."/>
            <person name="Paulsen I."/>
            <person name="Piegu B."/>
            <person name="Poliakov A."/>
            <person name="Robbens S."/>
            <person name="Schmutz J."/>
            <person name="Toulza E."/>
            <person name="Wyss T."/>
            <person name="Zelensky A."/>
            <person name="Zhou K."/>
            <person name="Armbrust E.V."/>
            <person name="Bhattacharya D."/>
            <person name="Goodenough U.W."/>
            <person name="Van de Peer Y."/>
            <person name="Grigoriev I.V."/>
        </authorList>
    </citation>
    <scope>NUCLEOTIDE SEQUENCE [LARGE SCALE GENOMIC DNA]</scope>
    <source>
        <strain evidence="8 9">CCMP1545</strain>
    </source>
</reference>
<dbReference type="InterPro" id="IPR016024">
    <property type="entry name" value="ARM-type_fold"/>
</dbReference>
<dbReference type="OMA" id="RQVWKMD"/>
<dbReference type="RefSeq" id="XP_003062021.1">
    <property type="nucleotide sequence ID" value="XM_003061975.1"/>
</dbReference>
<evidence type="ECO:0000256" key="2">
    <source>
        <dbReference type="ARBA" id="ARBA00022664"/>
    </source>
</evidence>
<keyword evidence="4" id="KW-0175">Coiled coil</keyword>
<feature type="domain" description="Symplekin/Pta1 N-terminal" evidence="6">
    <location>
        <begin position="122"/>
        <end position="345"/>
    </location>
</feature>
<dbReference type="OrthoDB" id="331600at2759"/>
<evidence type="ECO:0000313" key="9">
    <source>
        <dbReference type="Proteomes" id="UP000001876"/>
    </source>
</evidence>
<feature type="region of interest" description="Disordered" evidence="5">
    <location>
        <begin position="531"/>
        <end position="554"/>
    </location>
</feature>
<feature type="compositionally biased region" description="Basic and acidic residues" evidence="5">
    <location>
        <begin position="341"/>
        <end position="353"/>
    </location>
</feature>
<keyword evidence="9" id="KW-1185">Reference proteome</keyword>
<dbReference type="SUPFAM" id="SSF48371">
    <property type="entry name" value="ARM repeat"/>
    <property type="match status" value="1"/>
</dbReference>
<dbReference type="InterPro" id="IPR011989">
    <property type="entry name" value="ARM-like"/>
</dbReference>
<comment type="subcellular location">
    <subcellularLocation>
        <location evidence="1">Nucleus</location>
    </subcellularLocation>
</comment>
<dbReference type="Gene3D" id="1.25.10.10">
    <property type="entry name" value="Leucine-rich Repeat Variant"/>
    <property type="match status" value="1"/>
</dbReference>
<dbReference type="InterPro" id="IPR022075">
    <property type="entry name" value="Symplekin_C"/>
</dbReference>
<feature type="coiled-coil region" evidence="4">
    <location>
        <begin position="869"/>
        <end position="906"/>
    </location>
</feature>
<dbReference type="AlphaFoldDB" id="C1N237"/>
<dbReference type="PANTHER" id="PTHR15245:SF20">
    <property type="entry name" value="SYMPLEKIN"/>
    <property type="match status" value="1"/>
</dbReference>
<evidence type="ECO:0000256" key="3">
    <source>
        <dbReference type="ARBA" id="ARBA00023242"/>
    </source>
</evidence>
<dbReference type="GeneID" id="9687664"/>
<dbReference type="EMBL" id="GG663745">
    <property type="protein sequence ID" value="EEH53733.1"/>
    <property type="molecule type" value="Genomic_DNA"/>
</dbReference>
<feature type="compositionally biased region" description="Basic residues" evidence="5">
    <location>
        <begin position="1"/>
        <end position="10"/>
    </location>
</feature>
<feature type="region of interest" description="Disordered" evidence="5">
    <location>
        <begin position="1"/>
        <end position="29"/>
    </location>
</feature>
<evidence type="ECO:0000256" key="1">
    <source>
        <dbReference type="ARBA" id="ARBA00004123"/>
    </source>
</evidence>
<evidence type="ECO:0000256" key="5">
    <source>
        <dbReference type="SAM" id="MobiDB-lite"/>
    </source>
</evidence>
<evidence type="ECO:0000256" key="4">
    <source>
        <dbReference type="SAM" id="Coils"/>
    </source>
</evidence>
<accession>C1N237</accession>
<evidence type="ECO:0000259" key="7">
    <source>
        <dbReference type="Pfam" id="PF12295"/>
    </source>
</evidence>
<dbReference type="Pfam" id="PF11935">
    <property type="entry name" value="SYMPK_PTA1_N"/>
    <property type="match status" value="1"/>
</dbReference>
<organism evidence="9">
    <name type="scientific">Micromonas pusilla (strain CCMP1545)</name>
    <name type="common">Picoplanktonic green alga</name>
    <dbReference type="NCBI Taxonomy" id="564608"/>
    <lineage>
        <taxon>Eukaryota</taxon>
        <taxon>Viridiplantae</taxon>
        <taxon>Chlorophyta</taxon>
        <taxon>Mamiellophyceae</taxon>
        <taxon>Mamiellales</taxon>
        <taxon>Mamiellaceae</taxon>
        <taxon>Micromonas</taxon>
    </lineage>
</organism>
<protein>
    <submittedName>
        <fullName evidence="8">Predicted protein</fullName>
    </submittedName>
</protein>
<name>C1N237_MICPC</name>
<feature type="compositionally biased region" description="Low complexity" evidence="5">
    <location>
        <begin position="11"/>
        <end position="23"/>
    </location>
</feature>
<dbReference type="Proteomes" id="UP000001876">
    <property type="component" value="Unassembled WGS sequence"/>
</dbReference>
<dbReference type="Pfam" id="PF12295">
    <property type="entry name" value="Symplekin_C"/>
    <property type="match status" value="1"/>
</dbReference>